<keyword evidence="1" id="KW-0472">Membrane</keyword>
<reference evidence="2" key="1">
    <citation type="submission" date="2020-10" db="EMBL/GenBank/DDBJ databases">
        <authorList>
            <person name="Gilroy R."/>
        </authorList>
    </citation>
    <scope>NUCLEOTIDE SEQUENCE</scope>
    <source>
        <strain evidence="2">ChiSjej1B19-7085</strain>
    </source>
</reference>
<evidence type="ECO:0000256" key="1">
    <source>
        <dbReference type="SAM" id="Phobius"/>
    </source>
</evidence>
<reference evidence="2" key="2">
    <citation type="journal article" date="2021" name="PeerJ">
        <title>Extensive microbial diversity within the chicken gut microbiome revealed by metagenomics and culture.</title>
        <authorList>
            <person name="Gilroy R."/>
            <person name="Ravi A."/>
            <person name="Getino M."/>
            <person name="Pursley I."/>
            <person name="Horton D.L."/>
            <person name="Alikhan N.F."/>
            <person name="Baker D."/>
            <person name="Gharbi K."/>
            <person name="Hall N."/>
            <person name="Watson M."/>
            <person name="Adriaenssens E.M."/>
            <person name="Foster-Nyarko E."/>
            <person name="Jarju S."/>
            <person name="Secka A."/>
            <person name="Antonio M."/>
            <person name="Oren A."/>
            <person name="Chaudhuri R.R."/>
            <person name="La Ragione R."/>
            <person name="Hildebrand F."/>
            <person name="Pallen M.J."/>
        </authorList>
    </citation>
    <scope>NUCLEOTIDE SEQUENCE</scope>
    <source>
        <strain evidence="2">ChiSjej1B19-7085</strain>
    </source>
</reference>
<name>A0A9D1J120_9FIRM</name>
<proteinExistence type="predicted"/>
<keyword evidence="1" id="KW-1133">Transmembrane helix</keyword>
<sequence length="254" mass="28607">MARDRYLWNAGEEEINDASKVIRADTPKSKWDNFWFYHKTHVIVGILIVLIVSWFIYDLASKVDPDYQIGIITNSSYPSETLDKLGEQLALHAEDLNGDGQVVVQVNGYPMAIGSDSTSEVDANTQMASVTRFSVDVQSGDSIIFMADEESFRNVMEMYSLWSYLDGTNPEEGAEDYENMRIAWSEAKGLNSLDLSVSENSLYSNEAVDALMDRLYIGLRCFEGTAIEDDPEKQAYYEKSKALFDWMITGEDAG</sequence>
<comment type="caution">
    <text evidence="2">The sequence shown here is derived from an EMBL/GenBank/DDBJ whole genome shotgun (WGS) entry which is preliminary data.</text>
</comment>
<dbReference type="Proteomes" id="UP000886785">
    <property type="component" value="Unassembled WGS sequence"/>
</dbReference>
<evidence type="ECO:0000313" key="2">
    <source>
        <dbReference type="EMBL" id="HIR56589.1"/>
    </source>
</evidence>
<dbReference type="AlphaFoldDB" id="A0A9D1J120"/>
<dbReference type="EMBL" id="DVHF01000036">
    <property type="protein sequence ID" value="HIR56589.1"/>
    <property type="molecule type" value="Genomic_DNA"/>
</dbReference>
<gene>
    <name evidence="2" type="ORF">IAA54_02890</name>
</gene>
<accession>A0A9D1J120</accession>
<protein>
    <submittedName>
        <fullName evidence="2">Uncharacterized protein</fullName>
    </submittedName>
</protein>
<evidence type="ECO:0000313" key="3">
    <source>
        <dbReference type="Proteomes" id="UP000886785"/>
    </source>
</evidence>
<feature type="transmembrane region" description="Helical" evidence="1">
    <location>
        <begin position="36"/>
        <end position="57"/>
    </location>
</feature>
<organism evidence="2 3">
    <name type="scientific">Candidatus Gallacutalibacter pullicola</name>
    <dbReference type="NCBI Taxonomy" id="2840830"/>
    <lineage>
        <taxon>Bacteria</taxon>
        <taxon>Bacillati</taxon>
        <taxon>Bacillota</taxon>
        <taxon>Clostridia</taxon>
        <taxon>Eubacteriales</taxon>
        <taxon>Candidatus Gallacutalibacter</taxon>
    </lineage>
</organism>
<keyword evidence="1" id="KW-0812">Transmembrane</keyword>